<reference evidence="1 2" key="1">
    <citation type="journal article" date="2011" name="Science">
        <title>The ecoresponsive genome of Daphnia pulex.</title>
        <authorList>
            <person name="Colbourne J.K."/>
            <person name="Pfrender M.E."/>
            <person name="Gilbert D."/>
            <person name="Thomas W.K."/>
            <person name="Tucker A."/>
            <person name="Oakley T.H."/>
            <person name="Tokishita S."/>
            <person name="Aerts A."/>
            <person name="Arnold G.J."/>
            <person name="Basu M.K."/>
            <person name="Bauer D.J."/>
            <person name="Caceres C.E."/>
            <person name="Carmel L."/>
            <person name="Casola C."/>
            <person name="Choi J.H."/>
            <person name="Detter J.C."/>
            <person name="Dong Q."/>
            <person name="Dusheyko S."/>
            <person name="Eads B.D."/>
            <person name="Frohlich T."/>
            <person name="Geiler-Samerotte K.A."/>
            <person name="Gerlach D."/>
            <person name="Hatcher P."/>
            <person name="Jogdeo S."/>
            <person name="Krijgsveld J."/>
            <person name="Kriventseva E.V."/>
            <person name="Kultz D."/>
            <person name="Laforsch C."/>
            <person name="Lindquist E."/>
            <person name="Lopez J."/>
            <person name="Manak J.R."/>
            <person name="Muller J."/>
            <person name="Pangilinan J."/>
            <person name="Patwardhan R.P."/>
            <person name="Pitluck S."/>
            <person name="Pritham E.J."/>
            <person name="Rechtsteiner A."/>
            <person name="Rho M."/>
            <person name="Rogozin I.B."/>
            <person name="Sakarya O."/>
            <person name="Salamov A."/>
            <person name="Schaack S."/>
            <person name="Shapiro H."/>
            <person name="Shiga Y."/>
            <person name="Skalitzky C."/>
            <person name="Smith Z."/>
            <person name="Souvorov A."/>
            <person name="Sung W."/>
            <person name="Tang Z."/>
            <person name="Tsuchiya D."/>
            <person name="Tu H."/>
            <person name="Vos H."/>
            <person name="Wang M."/>
            <person name="Wolf Y.I."/>
            <person name="Yamagata H."/>
            <person name="Yamada T."/>
            <person name="Ye Y."/>
            <person name="Shaw J.R."/>
            <person name="Andrews J."/>
            <person name="Crease T.J."/>
            <person name="Tang H."/>
            <person name="Lucas S.M."/>
            <person name="Robertson H.M."/>
            <person name="Bork P."/>
            <person name="Koonin E.V."/>
            <person name="Zdobnov E.M."/>
            <person name="Grigoriev I.V."/>
            <person name="Lynch M."/>
            <person name="Boore J.L."/>
        </authorList>
    </citation>
    <scope>NUCLEOTIDE SEQUENCE [LARGE SCALE GENOMIC DNA]</scope>
</reference>
<evidence type="ECO:0000313" key="1">
    <source>
        <dbReference type="EMBL" id="EFX82715.1"/>
    </source>
</evidence>
<name>E9GDC4_DAPPU</name>
<organism evidence="1 2">
    <name type="scientific">Daphnia pulex</name>
    <name type="common">Water flea</name>
    <dbReference type="NCBI Taxonomy" id="6669"/>
    <lineage>
        <taxon>Eukaryota</taxon>
        <taxon>Metazoa</taxon>
        <taxon>Ecdysozoa</taxon>
        <taxon>Arthropoda</taxon>
        <taxon>Crustacea</taxon>
        <taxon>Branchiopoda</taxon>
        <taxon>Diplostraca</taxon>
        <taxon>Cladocera</taxon>
        <taxon>Anomopoda</taxon>
        <taxon>Daphniidae</taxon>
        <taxon>Daphnia</taxon>
    </lineage>
</organism>
<dbReference type="InParanoid" id="E9GDC4"/>
<accession>E9GDC4</accession>
<dbReference type="EMBL" id="GL732539">
    <property type="protein sequence ID" value="EFX82715.1"/>
    <property type="molecule type" value="Genomic_DNA"/>
</dbReference>
<dbReference type="AlphaFoldDB" id="E9GDC4"/>
<proteinExistence type="predicted"/>
<dbReference type="Proteomes" id="UP000000305">
    <property type="component" value="Unassembled WGS sequence"/>
</dbReference>
<protein>
    <submittedName>
        <fullName evidence="1">Uncharacterized protein</fullName>
    </submittedName>
</protein>
<gene>
    <name evidence="1" type="ORF">DAPPUDRAFT_101431</name>
</gene>
<evidence type="ECO:0000313" key="2">
    <source>
        <dbReference type="Proteomes" id="UP000000305"/>
    </source>
</evidence>
<sequence>MPQSTIHQVAIPFILLRHSKGAAAHRIACGLCTTFGRPSPGNSTSRDQIPVAWAVDDGSSWTNGQTADQDPEAAGCPPFCSCAPHGRIVVDVVIGAAPHPGRFTASSADFFTAAVTRRGGRQQHRHLRR</sequence>
<keyword evidence="2" id="KW-1185">Reference proteome</keyword>
<dbReference type="HOGENOM" id="CLU_1950929_0_0_1"/>
<dbReference type="KEGG" id="dpx:DAPPUDRAFT_101431"/>